<evidence type="ECO:0000313" key="5">
    <source>
        <dbReference type="EMBL" id="MFC0564971.1"/>
    </source>
</evidence>
<evidence type="ECO:0000256" key="1">
    <source>
        <dbReference type="ARBA" id="ARBA00022679"/>
    </source>
</evidence>
<keyword evidence="1 5" id="KW-0808">Transferase</keyword>
<evidence type="ECO:0000313" key="6">
    <source>
        <dbReference type="Proteomes" id="UP001589894"/>
    </source>
</evidence>
<name>A0ABV6NW20_9ACTN</name>
<comment type="caution">
    <text evidence="5">The sequence shown here is derived from an EMBL/GenBank/DDBJ whole genome shotgun (WGS) entry which is preliminary data.</text>
</comment>
<dbReference type="CDD" id="cd04301">
    <property type="entry name" value="NAT_SF"/>
    <property type="match status" value="1"/>
</dbReference>
<dbReference type="EMBL" id="JBHLUE010000009">
    <property type="protein sequence ID" value="MFC0564971.1"/>
    <property type="molecule type" value="Genomic_DNA"/>
</dbReference>
<accession>A0ABV6NW20</accession>
<dbReference type="EC" id="2.3.-.-" evidence="5"/>
<dbReference type="Proteomes" id="UP001589894">
    <property type="component" value="Unassembled WGS sequence"/>
</dbReference>
<dbReference type="Gene3D" id="3.40.630.30">
    <property type="match status" value="1"/>
</dbReference>
<proteinExistence type="predicted"/>
<evidence type="ECO:0000259" key="4">
    <source>
        <dbReference type="PROSITE" id="PS51186"/>
    </source>
</evidence>
<dbReference type="InterPro" id="IPR016181">
    <property type="entry name" value="Acyl_CoA_acyltransferase"/>
</dbReference>
<dbReference type="RefSeq" id="WP_377338401.1">
    <property type="nucleotide sequence ID" value="NZ_JBHLUE010000009.1"/>
</dbReference>
<gene>
    <name evidence="5" type="ORF">ACFFHU_12610</name>
</gene>
<evidence type="ECO:0000256" key="3">
    <source>
        <dbReference type="SAM" id="MobiDB-lite"/>
    </source>
</evidence>
<dbReference type="SUPFAM" id="SSF55729">
    <property type="entry name" value="Acyl-CoA N-acyltransferases (Nat)"/>
    <property type="match status" value="1"/>
</dbReference>
<feature type="region of interest" description="Disordered" evidence="3">
    <location>
        <begin position="149"/>
        <end position="170"/>
    </location>
</feature>
<dbReference type="InterPro" id="IPR000182">
    <property type="entry name" value="GNAT_dom"/>
</dbReference>
<keyword evidence="2 5" id="KW-0012">Acyltransferase</keyword>
<dbReference type="PANTHER" id="PTHR43877">
    <property type="entry name" value="AMINOALKYLPHOSPHONATE N-ACETYLTRANSFERASE-RELATED-RELATED"/>
    <property type="match status" value="1"/>
</dbReference>
<evidence type="ECO:0000256" key="2">
    <source>
        <dbReference type="ARBA" id="ARBA00023315"/>
    </source>
</evidence>
<dbReference type="PROSITE" id="PS51186">
    <property type="entry name" value="GNAT"/>
    <property type="match status" value="1"/>
</dbReference>
<keyword evidence="6" id="KW-1185">Reference proteome</keyword>
<sequence length="188" mass="20146">MTPLRLRSATVADADRVAALHADSWRRHYRGAYADAFLDGDVVADRRAVWSARLAVPAGTATILAERDDRLVGFIHAVLDQDPRWGTLIDNLHVGHGHQRAGVGRRLLARCADAAAAGAAQPGLYLWVLRQNAAALAFYRRCGGVPVETAPVPPPGGHPDRLNGSPERLRMAWPDASRLSDALGAAPS</sequence>
<dbReference type="InterPro" id="IPR050832">
    <property type="entry name" value="Bact_Acetyltransf"/>
</dbReference>
<protein>
    <submittedName>
        <fullName evidence="5">GNAT family N-acetyltransferase</fullName>
        <ecNumber evidence="5">2.3.-.-</ecNumber>
    </submittedName>
</protein>
<dbReference type="Pfam" id="PF00583">
    <property type="entry name" value="Acetyltransf_1"/>
    <property type="match status" value="1"/>
</dbReference>
<organism evidence="5 6">
    <name type="scientific">Plantactinospora siamensis</name>
    <dbReference type="NCBI Taxonomy" id="555372"/>
    <lineage>
        <taxon>Bacteria</taxon>
        <taxon>Bacillati</taxon>
        <taxon>Actinomycetota</taxon>
        <taxon>Actinomycetes</taxon>
        <taxon>Micromonosporales</taxon>
        <taxon>Micromonosporaceae</taxon>
        <taxon>Plantactinospora</taxon>
    </lineage>
</organism>
<dbReference type="GO" id="GO:0016746">
    <property type="term" value="F:acyltransferase activity"/>
    <property type="evidence" value="ECO:0007669"/>
    <property type="project" value="UniProtKB-KW"/>
</dbReference>
<reference evidence="5 6" key="1">
    <citation type="submission" date="2024-09" db="EMBL/GenBank/DDBJ databases">
        <authorList>
            <person name="Sun Q."/>
            <person name="Mori K."/>
        </authorList>
    </citation>
    <scope>NUCLEOTIDE SEQUENCE [LARGE SCALE GENOMIC DNA]</scope>
    <source>
        <strain evidence="5 6">TBRC 2205</strain>
    </source>
</reference>
<feature type="domain" description="N-acetyltransferase" evidence="4">
    <location>
        <begin position="4"/>
        <end position="176"/>
    </location>
</feature>